<evidence type="ECO:0000256" key="1">
    <source>
        <dbReference type="SAM" id="MobiDB-lite"/>
    </source>
</evidence>
<feature type="compositionally biased region" description="Basic and acidic residues" evidence="1">
    <location>
        <begin position="540"/>
        <end position="551"/>
    </location>
</feature>
<feature type="domain" description="Sulfatase-modifying factor enzyme-like" evidence="2">
    <location>
        <begin position="619"/>
        <end position="830"/>
    </location>
</feature>
<feature type="compositionally biased region" description="Basic and acidic residues" evidence="1">
    <location>
        <begin position="824"/>
        <end position="847"/>
    </location>
</feature>
<feature type="region of interest" description="Disordered" evidence="1">
    <location>
        <begin position="540"/>
        <end position="559"/>
    </location>
</feature>
<evidence type="ECO:0000313" key="3">
    <source>
        <dbReference type="EMBL" id="MFB2835497.1"/>
    </source>
</evidence>
<keyword evidence="4" id="KW-1185">Reference proteome</keyword>
<reference evidence="3 4" key="1">
    <citation type="submission" date="2024-09" db="EMBL/GenBank/DDBJ databases">
        <title>Floridaenema gen nov. (Aerosakkonemataceae, Aerosakkonematales ord. nov., Cyanobacteria) from benthic tropical and subtropical fresh waters, with the description of four new species.</title>
        <authorList>
            <person name="Moretto J.A."/>
            <person name="Berthold D.E."/>
            <person name="Lefler F.W."/>
            <person name="Huang I.-S."/>
            <person name="Laughinghouse H. IV."/>
        </authorList>
    </citation>
    <scope>NUCLEOTIDE SEQUENCE [LARGE SCALE GENOMIC DNA]</scope>
    <source>
        <strain evidence="3 4">BLCC-F167</strain>
    </source>
</reference>
<dbReference type="PANTHER" id="PTHR23150">
    <property type="entry name" value="SULFATASE MODIFYING FACTOR 1, 2"/>
    <property type="match status" value="1"/>
</dbReference>
<dbReference type="InterPro" id="IPR047738">
    <property type="entry name" value="SAV_2336-like_N"/>
</dbReference>
<dbReference type="SUPFAM" id="SSF56436">
    <property type="entry name" value="C-type lectin-like"/>
    <property type="match status" value="1"/>
</dbReference>
<feature type="region of interest" description="Disordered" evidence="1">
    <location>
        <begin position="46"/>
        <end position="75"/>
    </location>
</feature>
<dbReference type="InterPro" id="IPR051043">
    <property type="entry name" value="Sulfatase_Mod_Factor_Kinase"/>
</dbReference>
<dbReference type="InterPro" id="IPR042095">
    <property type="entry name" value="SUMF_sf"/>
</dbReference>
<feature type="non-terminal residue" evidence="3">
    <location>
        <position position="847"/>
    </location>
</feature>
<sequence>MAEDLANQQLKQLFSSLSVNFGLTGKDIADVLWLALIQQEFSASKSEKPANLVENPQTEPKNITPIISDNDNIPPRIEPATVPKKEPAAKIYPQTNQPASVTKGKTLPLRHTDPPSLREPLEFVKALRSLIRSVDSGRKTILDEVETVNRTAEEGICIPVLKSEPEPWLDLALVIDENSSMVIWGHLIKDLQRILEHYGIFREVRTWGLTTDKQKKIIVRAKFSKQQQFKDPQELIDPTNRRLILIVSDCVAQMWFDGLILSTLQDWTKYQPLAIVQMLPDSMWLRSGLRLGAGVKLANLIPGIANRNLRIKELLLWKDFDLQQGSKIPILTLEPDRTSRWSEFLVGKHDQIMPGFVFPSKSDFTPPPKLPQNQVSQLTAGQRVERFRKISSPLGRKLAGLLMAAPVITLPVMRLIQKTLLPESLPVHVAEVFLGGLLKSLTEITTETNPDGVIFDVMEDEIRDILLDDAPFGDSQFIFATISDYIEKQLGKSLRECVALLKIDSEDESEKITLEKAYAQIGLKVLKGLGEPYAKFAKEIEKSQFQPEDKQPPTTTTPTTELETFEFEAEVATIVFEDETLQQWTFETPTVNRRGEIIKTTTYTAFYFTETLSEGVELEMVAIPGGTFTMGSPQSEKDSRANERPQHDVTISPFFMGKYPVTQAQWKAIASLTDLKVERDLDPDSSNFKGDNRPVETVDWYDAVEFCQRLSRLTGREYRLPSEAQWEYACRGFTKPLDLESGESYPPFYFGETITADLANYNASSTYADEPSGENSEETTPVGQFPPNAFGLYDMHGNVWEWCADDWHKNYENAPTDGSAWIDSNERENVNGENESKSAKNDDNEPE</sequence>
<dbReference type="Pfam" id="PF03781">
    <property type="entry name" value="FGE-sulfatase"/>
    <property type="match status" value="1"/>
</dbReference>
<dbReference type="EMBL" id="JBHFNT010000113">
    <property type="protein sequence ID" value="MFB2835497.1"/>
    <property type="molecule type" value="Genomic_DNA"/>
</dbReference>
<comment type="caution">
    <text evidence="3">The sequence shown here is derived from an EMBL/GenBank/DDBJ whole genome shotgun (WGS) entry which is preliminary data.</text>
</comment>
<accession>A0ABV4WK86</accession>
<gene>
    <name evidence="3" type="ORF">ACE1CA_13275</name>
</gene>
<feature type="compositionally biased region" description="Polar residues" evidence="1">
    <location>
        <begin position="54"/>
        <end position="71"/>
    </location>
</feature>
<dbReference type="RefSeq" id="WP_413277909.1">
    <property type="nucleotide sequence ID" value="NZ_JBHFNT010000113.1"/>
</dbReference>
<evidence type="ECO:0000313" key="4">
    <source>
        <dbReference type="Proteomes" id="UP001576780"/>
    </source>
</evidence>
<protein>
    <submittedName>
        <fullName evidence="3">SAV_2336 N-terminal domain-related protein</fullName>
    </submittedName>
</protein>
<name>A0ABV4WK86_9CYAN</name>
<dbReference type="InterPro" id="IPR005532">
    <property type="entry name" value="SUMF_dom"/>
</dbReference>
<dbReference type="PANTHER" id="PTHR23150:SF19">
    <property type="entry name" value="FORMYLGLYCINE-GENERATING ENZYME"/>
    <property type="match status" value="1"/>
</dbReference>
<proteinExistence type="predicted"/>
<feature type="region of interest" description="Disordered" evidence="1">
    <location>
        <begin position="765"/>
        <end position="786"/>
    </location>
</feature>
<dbReference type="Proteomes" id="UP001576780">
    <property type="component" value="Unassembled WGS sequence"/>
</dbReference>
<dbReference type="InterPro" id="IPR016187">
    <property type="entry name" value="CTDL_fold"/>
</dbReference>
<feature type="region of interest" description="Disordered" evidence="1">
    <location>
        <begin position="814"/>
        <end position="847"/>
    </location>
</feature>
<dbReference type="NCBIfam" id="NF041121">
    <property type="entry name" value="SAV_2336_NTERM"/>
    <property type="match status" value="1"/>
</dbReference>
<dbReference type="Gene3D" id="3.90.1580.10">
    <property type="entry name" value="paralog of FGE (formylglycine-generating enzyme)"/>
    <property type="match status" value="1"/>
</dbReference>
<organism evidence="3 4">
    <name type="scientific">Floridaenema evergladense BLCC-F167</name>
    <dbReference type="NCBI Taxonomy" id="3153639"/>
    <lineage>
        <taxon>Bacteria</taxon>
        <taxon>Bacillati</taxon>
        <taxon>Cyanobacteriota</taxon>
        <taxon>Cyanophyceae</taxon>
        <taxon>Oscillatoriophycideae</taxon>
        <taxon>Aerosakkonematales</taxon>
        <taxon>Aerosakkonemataceae</taxon>
        <taxon>Floridanema</taxon>
        <taxon>Floridanema evergladense</taxon>
    </lineage>
</organism>
<evidence type="ECO:0000259" key="2">
    <source>
        <dbReference type="Pfam" id="PF03781"/>
    </source>
</evidence>